<dbReference type="GO" id="GO:0005829">
    <property type="term" value="C:cytosol"/>
    <property type="evidence" value="ECO:0007669"/>
    <property type="project" value="TreeGrafter"/>
</dbReference>
<evidence type="ECO:0000259" key="10">
    <source>
        <dbReference type="PROSITE" id="PS51352"/>
    </source>
</evidence>
<dbReference type="PANTHER" id="PTHR45663">
    <property type="entry name" value="GEO12009P1"/>
    <property type="match status" value="1"/>
</dbReference>
<dbReference type="PROSITE" id="PS51352">
    <property type="entry name" value="THIOREDOXIN_2"/>
    <property type="match status" value="1"/>
</dbReference>
<evidence type="ECO:0000256" key="6">
    <source>
        <dbReference type="NCBIfam" id="TIGR01068"/>
    </source>
</evidence>
<feature type="site" description="Contributes to redox potential value" evidence="8">
    <location>
        <position position="32"/>
    </location>
</feature>
<feature type="disulfide bond" description="Redox-active" evidence="9">
    <location>
        <begin position="31"/>
        <end position="34"/>
    </location>
</feature>
<feature type="site" description="Deprotonates C-terminal active site Cys" evidence="8">
    <location>
        <position position="25"/>
    </location>
</feature>
<feature type="site" description="Contributes to redox potential value" evidence="8">
    <location>
        <position position="33"/>
    </location>
</feature>
<organism evidence="11 12">
    <name type="scientific">Candidatus Doudnabacteria bacterium RIFCSPHIGHO2_01_FULL_49_9</name>
    <dbReference type="NCBI Taxonomy" id="1817827"/>
    <lineage>
        <taxon>Bacteria</taxon>
        <taxon>Candidatus Doudnaibacteriota</taxon>
    </lineage>
</organism>
<evidence type="ECO:0000256" key="2">
    <source>
        <dbReference type="ARBA" id="ARBA00022448"/>
    </source>
</evidence>
<comment type="similarity">
    <text evidence="1 7">Belongs to the thioredoxin family.</text>
</comment>
<protein>
    <recommendedName>
        <fullName evidence="6 7">Thioredoxin</fullName>
    </recommendedName>
</protein>
<proteinExistence type="inferred from homology"/>
<dbReference type="PANTHER" id="PTHR45663:SF11">
    <property type="entry name" value="GEO12009P1"/>
    <property type="match status" value="1"/>
</dbReference>
<gene>
    <name evidence="11" type="ORF">A2846_03040</name>
</gene>
<keyword evidence="2" id="KW-0813">Transport</keyword>
<feature type="active site" description="Nucleophile" evidence="8">
    <location>
        <position position="31"/>
    </location>
</feature>
<evidence type="ECO:0000256" key="7">
    <source>
        <dbReference type="PIRNR" id="PIRNR000077"/>
    </source>
</evidence>
<dbReference type="AlphaFoldDB" id="A0A1F5P2X5"/>
<dbReference type="EMBL" id="MFEN01000020">
    <property type="protein sequence ID" value="OGE84279.1"/>
    <property type="molecule type" value="Genomic_DNA"/>
</dbReference>
<dbReference type="CDD" id="cd02947">
    <property type="entry name" value="TRX_family"/>
    <property type="match status" value="1"/>
</dbReference>
<accession>A0A1F5P2X5</accession>
<sequence>MMEVTLNNENFDAEVLRSDTPVLVDFWAEWCVPCRIIAPALTEISEEYRGRVKIGKLNVDEFPDLAMRYQVRGIPNMKIFKAGKLVDELVGAIPKNEILKRMEKHLG</sequence>
<dbReference type="GO" id="GO:0015035">
    <property type="term" value="F:protein-disulfide reductase activity"/>
    <property type="evidence" value="ECO:0007669"/>
    <property type="project" value="UniProtKB-UniRule"/>
</dbReference>
<dbReference type="InterPro" id="IPR036249">
    <property type="entry name" value="Thioredoxin-like_sf"/>
</dbReference>
<dbReference type="PROSITE" id="PS00194">
    <property type="entry name" value="THIOREDOXIN_1"/>
    <property type="match status" value="1"/>
</dbReference>
<evidence type="ECO:0000313" key="12">
    <source>
        <dbReference type="Proteomes" id="UP000176339"/>
    </source>
</evidence>
<comment type="caution">
    <text evidence="11">The sequence shown here is derived from an EMBL/GenBank/DDBJ whole genome shotgun (WGS) entry which is preliminary data.</text>
</comment>
<dbReference type="Gene3D" id="3.40.30.10">
    <property type="entry name" value="Glutaredoxin"/>
    <property type="match status" value="1"/>
</dbReference>
<dbReference type="InterPro" id="IPR005746">
    <property type="entry name" value="Thioredoxin"/>
</dbReference>
<dbReference type="Proteomes" id="UP000176339">
    <property type="component" value="Unassembled WGS sequence"/>
</dbReference>
<evidence type="ECO:0000256" key="1">
    <source>
        <dbReference type="ARBA" id="ARBA00008987"/>
    </source>
</evidence>
<keyword evidence="3" id="KW-0249">Electron transport</keyword>
<evidence type="ECO:0000256" key="8">
    <source>
        <dbReference type="PIRSR" id="PIRSR000077-1"/>
    </source>
</evidence>
<dbReference type="InterPro" id="IPR013766">
    <property type="entry name" value="Thioredoxin_domain"/>
</dbReference>
<reference evidence="11 12" key="1">
    <citation type="journal article" date="2016" name="Nat. Commun.">
        <title>Thousands of microbial genomes shed light on interconnected biogeochemical processes in an aquifer system.</title>
        <authorList>
            <person name="Anantharaman K."/>
            <person name="Brown C.T."/>
            <person name="Hug L.A."/>
            <person name="Sharon I."/>
            <person name="Castelle C.J."/>
            <person name="Probst A.J."/>
            <person name="Thomas B.C."/>
            <person name="Singh A."/>
            <person name="Wilkins M.J."/>
            <person name="Karaoz U."/>
            <person name="Brodie E.L."/>
            <person name="Williams K.H."/>
            <person name="Hubbard S.S."/>
            <person name="Banfield J.F."/>
        </authorList>
    </citation>
    <scope>NUCLEOTIDE SEQUENCE [LARGE SCALE GENOMIC DNA]</scope>
</reference>
<evidence type="ECO:0000256" key="5">
    <source>
        <dbReference type="ARBA" id="ARBA00023284"/>
    </source>
</evidence>
<evidence type="ECO:0000313" key="11">
    <source>
        <dbReference type="EMBL" id="OGE84279.1"/>
    </source>
</evidence>
<name>A0A1F5P2X5_9BACT</name>
<dbReference type="PIRSF" id="PIRSF000077">
    <property type="entry name" value="Thioredoxin"/>
    <property type="match status" value="1"/>
</dbReference>
<dbReference type="InterPro" id="IPR017937">
    <property type="entry name" value="Thioredoxin_CS"/>
</dbReference>
<evidence type="ECO:0000256" key="4">
    <source>
        <dbReference type="ARBA" id="ARBA00023157"/>
    </source>
</evidence>
<keyword evidence="5 9" id="KW-0676">Redox-active center</keyword>
<dbReference type="SUPFAM" id="SSF52833">
    <property type="entry name" value="Thioredoxin-like"/>
    <property type="match status" value="1"/>
</dbReference>
<dbReference type="NCBIfam" id="TIGR01068">
    <property type="entry name" value="thioredoxin"/>
    <property type="match status" value="1"/>
</dbReference>
<dbReference type="Pfam" id="PF00085">
    <property type="entry name" value="Thioredoxin"/>
    <property type="match status" value="1"/>
</dbReference>
<evidence type="ECO:0000256" key="3">
    <source>
        <dbReference type="ARBA" id="ARBA00022982"/>
    </source>
</evidence>
<dbReference type="PRINTS" id="PR00421">
    <property type="entry name" value="THIOREDOXIN"/>
</dbReference>
<dbReference type="GO" id="GO:0045454">
    <property type="term" value="P:cell redox homeostasis"/>
    <property type="evidence" value="ECO:0007669"/>
    <property type="project" value="TreeGrafter"/>
</dbReference>
<keyword evidence="4 9" id="KW-1015">Disulfide bond</keyword>
<dbReference type="FunFam" id="3.40.30.10:FF:000001">
    <property type="entry name" value="Thioredoxin"/>
    <property type="match status" value="1"/>
</dbReference>
<feature type="active site" description="Nucleophile" evidence="8">
    <location>
        <position position="34"/>
    </location>
</feature>
<feature type="domain" description="Thioredoxin" evidence="10">
    <location>
        <begin position="1"/>
        <end position="107"/>
    </location>
</feature>
<evidence type="ECO:0000256" key="9">
    <source>
        <dbReference type="PIRSR" id="PIRSR000077-4"/>
    </source>
</evidence>